<name>A0A1X7V1R7_AMPQE</name>
<dbReference type="InParanoid" id="A0A1X7V1R7"/>
<dbReference type="AlphaFoldDB" id="A0A1X7V1R7"/>
<evidence type="ECO:0000313" key="1">
    <source>
        <dbReference type="EnsemblMetazoa" id="Aqu2.1.33517_001"/>
    </source>
</evidence>
<proteinExistence type="predicted"/>
<organism evidence="1">
    <name type="scientific">Amphimedon queenslandica</name>
    <name type="common">Sponge</name>
    <dbReference type="NCBI Taxonomy" id="400682"/>
    <lineage>
        <taxon>Eukaryota</taxon>
        <taxon>Metazoa</taxon>
        <taxon>Porifera</taxon>
        <taxon>Demospongiae</taxon>
        <taxon>Heteroscleromorpha</taxon>
        <taxon>Haplosclerida</taxon>
        <taxon>Niphatidae</taxon>
        <taxon>Amphimedon</taxon>
    </lineage>
</organism>
<accession>A0A1X7V1R7</accession>
<reference evidence="1" key="1">
    <citation type="submission" date="2017-05" db="UniProtKB">
        <authorList>
            <consortium name="EnsemblMetazoa"/>
        </authorList>
    </citation>
    <scope>IDENTIFICATION</scope>
</reference>
<dbReference type="EnsemblMetazoa" id="Aqu2.1.33517_001">
    <property type="protein sequence ID" value="Aqu2.1.33517_001"/>
    <property type="gene ID" value="Aqu2.1.33517"/>
</dbReference>
<protein>
    <submittedName>
        <fullName evidence="1">Uncharacterized protein</fullName>
    </submittedName>
</protein>
<sequence length="18" mass="2024">LPITMIYTFIPGSIKSGW</sequence>